<name>A0A8J8SUA5_HALGN</name>
<dbReference type="Proteomes" id="UP000785679">
    <property type="component" value="Unassembled WGS sequence"/>
</dbReference>
<keyword evidence="2" id="KW-1185">Reference proteome</keyword>
<protein>
    <submittedName>
        <fullName evidence="1">Uncharacterized protein</fullName>
    </submittedName>
</protein>
<proteinExistence type="predicted"/>
<reference evidence="1" key="1">
    <citation type="submission" date="2019-06" db="EMBL/GenBank/DDBJ databases">
        <authorList>
            <person name="Zheng W."/>
        </authorList>
    </citation>
    <scope>NUCLEOTIDE SEQUENCE</scope>
    <source>
        <strain evidence="1">QDHG01</strain>
    </source>
</reference>
<comment type="caution">
    <text evidence="1">The sequence shown here is derived from an EMBL/GenBank/DDBJ whole genome shotgun (WGS) entry which is preliminary data.</text>
</comment>
<evidence type="ECO:0000313" key="2">
    <source>
        <dbReference type="Proteomes" id="UP000785679"/>
    </source>
</evidence>
<evidence type="ECO:0000313" key="1">
    <source>
        <dbReference type="EMBL" id="TNV70969.1"/>
    </source>
</evidence>
<sequence>MQKKHFQGLIKAHLDQQTSAQIISDFLLNQASSTECIQQLHTTMLEWALARASTFSFLFLQFLLLECHLQVQRSILTQCGFISILLPEKMLATQYLLIIVNSQCGMKYLCRTQLQMNGFL</sequence>
<gene>
    <name evidence="1" type="ORF">FGO68_gene15948</name>
</gene>
<dbReference type="AlphaFoldDB" id="A0A8J8SUA5"/>
<accession>A0A8J8SUA5</accession>
<organism evidence="1 2">
    <name type="scientific">Halteria grandinella</name>
    <dbReference type="NCBI Taxonomy" id="5974"/>
    <lineage>
        <taxon>Eukaryota</taxon>
        <taxon>Sar</taxon>
        <taxon>Alveolata</taxon>
        <taxon>Ciliophora</taxon>
        <taxon>Intramacronucleata</taxon>
        <taxon>Spirotrichea</taxon>
        <taxon>Stichotrichia</taxon>
        <taxon>Sporadotrichida</taxon>
        <taxon>Halteriidae</taxon>
        <taxon>Halteria</taxon>
    </lineage>
</organism>
<dbReference type="EMBL" id="RRYP01031396">
    <property type="protein sequence ID" value="TNV70969.1"/>
    <property type="molecule type" value="Genomic_DNA"/>
</dbReference>